<comment type="caution">
    <text evidence="2">The sequence shown here is derived from an EMBL/GenBank/DDBJ whole genome shotgun (WGS) entry which is preliminary data.</text>
</comment>
<proteinExistence type="predicted"/>
<keyword evidence="1" id="KW-1133">Transmembrane helix</keyword>
<evidence type="ECO:0000313" key="3">
    <source>
        <dbReference type="Proteomes" id="UP001236507"/>
    </source>
</evidence>
<keyword evidence="1" id="KW-0472">Membrane</keyword>
<reference evidence="2 3" key="1">
    <citation type="submission" date="2023-05" db="EMBL/GenBank/DDBJ databases">
        <title>Novel species of genus Flectobacillus isolated from stream in China.</title>
        <authorList>
            <person name="Lu H."/>
        </authorList>
    </citation>
    <scope>NUCLEOTIDE SEQUENCE [LARGE SCALE GENOMIC DNA]</scope>
    <source>
        <strain evidence="2 3">KCTC 42575</strain>
    </source>
</reference>
<dbReference type="EMBL" id="JASHIF010000002">
    <property type="protein sequence ID" value="MDI9857642.1"/>
    <property type="molecule type" value="Genomic_DNA"/>
</dbReference>
<protein>
    <recommendedName>
        <fullName evidence="4">Polysaccharide chain length determinant N-terminal domain-containing protein</fullName>
    </recommendedName>
</protein>
<feature type="transmembrane region" description="Helical" evidence="1">
    <location>
        <begin position="30"/>
        <end position="50"/>
    </location>
</feature>
<feature type="transmembrane region" description="Helical" evidence="1">
    <location>
        <begin position="334"/>
        <end position="353"/>
    </location>
</feature>
<name>A0ABT6Y249_9BACT</name>
<evidence type="ECO:0008006" key="4">
    <source>
        <dbReference type="Google" id="ProtNLM"/>
    </source>
</evidence>
<sequence>MSQTQNTLPEDQFSFEDIVKKVIAFKDLVVANWKLIVAFTIFGVISGYLVDIITKKPKTYTSKIVFNMDNGSASGGGGLSDLASAFGLGGGGGAASSGLFSGENFLELLKTKNIYNRALLTPVDVNGKKVIFGNLLIEKSGGLDDEWEDDEEMKTFRFKHSDYEKLTPKERSRVRMLQSFLEPLTSIANENKKSSLMTLAATTRNDTLSHIWTNLFLKTVTDFYIETKTKKTRELLGIMERRVDSLKSQLYGTQRRYAQVVDQNQQVIMQQGMIEQQRLSTNSAQLQGMYQEAVRNLDNLRFSMVKESPLFTKIDDSELPIGADITLKGKGIKLGGTIGLILALLFVAGRDVVKKLKDKKNK</sequence>
<evidence type="ECO:0000313" key="2">
    <source>
        <dbReference type="EMBL" id="MDI9857642.1"/>
    </source>
</evidence>
<keyword evidence="1" id="KW-0812">Transmembrane</keyword>
<evidence type="ECO:0000256" key="1">
    <source>
        <dbReference type="SAM" id="Phobius"/>
    </source>
</evidence>
<keyword evidence="3" id="KW-1185">Reference proteome</keyword>
<dbReference type="Proteomes" id="UP001236507">
    <property type="component" value="Unassembled WGS sequence"/>
</dbReference>
<organism evidence="2 3">
    <name type="scientific">Flectobacillus roseus</name>
    <dbReference type="NCBI Taxonomy" id="502259"/>
    <lineage>
        <taxon>Bacteria</taxon>
        <taxon>Pseudomonadati</taxon>
        <taxon>Bacteroidota</taxon>
        <taxon>Cytophagia</taxon>
        <taxon>Cytophagales</taxon>
        <taxon>Flectobacillaceae</taxon>
        <taxon>Flectobacillus</taxon>
    </lineage>
</organism>
<gene>
    <name evidence="2" type="ORF">QM524_00345</name>
</gene>
<accession>A0ABT6Y249</accession>
<dbReference type="RefSeq" id="WP_283342981.1">
    <property type="nucleotide sequence ID" value="NZ_JASHIF010000002.1"/>
</dbReference>